<gene>
    <name evidence="2" type="ORF">AARAC_001261</name>
</gene>
<evidence type="ECO:0000313" key="3">
    <source>
        <dbReference type="Proteomes" id="UP000231358"/>
    </source>
</evidence>
<dbReference type="SMART" id="SM00268">
    <property type="entry name" value="ACTIN"/>
    <property type="match status" value="1"/>
</dbReference>
<dbReference type="PRINTS" id="PR00190">
    <property type="entry name" value="ACTIN"/>
</dbReference>
<dbReference type="Pfam" id="PF00022">
    <property type="entry name" value="Actin"/>
    <property type="match status" value="2"/>
</dbReference>
<proteinExistence type="inferred from homology"/>
<dbReference type="InterPro" id="IPR004001">
    <property type="entry name" value="Actin_CS"/>
</dbReference>
<dbReference type="EMBL" id="NEXV01000360">
    <property type="protein sequence ID" value="PIG84821.1"/>
    <property type="molecule type" value="Genomic_DNA"/>
</dbReference>
<sequence>MVLLSMTALAIPNPEAYSQDRSAHALNMLEARKGCSGQRRITDKCSGKRLGPMNSFHSCKETDGKCCAKYKDGSGALDASKGQGREDCNPQPSREKMTQVMFETCNLPAMYVANQPVLSLYAAGLTTGVAIESGDGLTQVVPVIEGYSTSNTFSRIDDLAGTDITNYLANTLNCEDQVAAEIKEKCCCVALDFDSELAAGEEQTFDLPDGQQPGRILDIAQRGIHEVVNDAIQQYDFHLQEQLYGNIVPAGGSTLFPGFIDHLELEISGLAPSAKTNVIVPKDQQYSAWVGGSVLASLSTFQNLWISKEDYDENGPSIVHKKCF</sequence>
<dbReference type="InterPro" id="IPR043129">
    <property type="entry name" value="ATPase_NBD"/>
</dbReference>
<evidence type="ECO:0000313" key="2">
    <source>
        <dbReference type="EMBL" id="PIG84821.1"/>
    </source>
</evidence>
<dbReference type="PROSITE" id="PS00432">
    <property type="entry name" value="ACTINS_2"/>
    <property type="match status" value="1"/>
</dbReference>
<evidence type="ECO:0000256" key="1">
    <source>
        <dbReference type="RuleBase" id="RU000487"/>
    </source>
</evidence>
<accession>A0A2G7FYA7</accession>
<keyword evidence="3" id="KW-1185">Reference proteome</keyword>
<evidence type="ECO:0008006" key="4">
    <source>
        <dbReference type="Google" id="ProtNLM"/>
    </source>
</evidence>
<dbReference type="FunFam" id="3.30.420.40:FF:000058">
    <property type="entry name" value="Putative actin-related protein 5"/>
    <property type="match status" value="1"/>
</dbReference>
<organism evidence="2 3">
    <name type="scientific">Aspergillus arachidicola</name>
    <dbReference type="NCBI Taxonomy" id="656916"/>
    <lineage>
        <taxon>Eukaryota</taxon>
        <taxon>Fungi</taxon>
        <taxon>Dikarya</taxon>
        <taxon>Ascomycota</taxon>
        <taxon>Pezizomycotina</taxon>
        <taxon>Eurotiomycetes</taxon>
        <taxon>Eurotiomycetidae</taxon>
        <taxon>Eurotiales</taxon>
        <taxon>Aspergillaceae</taxon>
        <taxon>Aspergillus</taxon>
        <taxon>Aspergillus subgen. Circumdati</taxon>
    </lineage>
</organism>
<reference evidence="2 3" key="1">
    <citation type="submission" date="2017-05" db="EMBL/GenBank/DDBJ databases">
        <title>Genome sequence for an aflatoxigenic pathogen of Argentinian peanut, Aspergillus arachidicola.</title>
        <authorList>
            <person name="Moore G."/>
            <person name="Beltz S.B."/>
            <person name="Mack B.M."/>
        </authorList>
    </citation>
    <scope>NUCLEOTIDE SEQUENCE [LARGE SCALE GENOMIC DNA]</scope>
    <source>
        <strain evidence="2 3">CBS 117610</strain>
    </source>
</reference>
<protein>
    <recommendedName>
        <fullName evidence="4">Actin</fullName>
    </recommendedName>
</protein>
<dbReference type="Gene3D" id="3.30.420.40">
    <property type="match status" value="3"/>
</dbReference>
<dbReference type="Proteomes" id="UP000231358">
    <property type="component" value="Unassembled WGS sequence"/>
</dbReference>
<dbReference type="STRING" id="656916.A0A2G7FYA7"/>
<dbReference type="SUPFAM" id="SSF53067">
    <property type="entry name" value="Actin-like ATPase domain"/>
    <property type="match status" value="2"/>
</dbReference>
<name>A0A2G7FYA7_9EURO</name>
<comment type="similarity">
    <text evidence="1">Belongs to the actin family.</text>
</comment>
<dbReference type="PANTHER" id="PTHR11937">
    <property type="entry name" value="ACTIN"/>
    <property type="match status" value="1"/>
</dbReference>
<comment type="caution">
    <text evidence="2">The sequence shown here is derived from an EMBL/GenBank/DDBJ whole genome shotgun (WGS) entry which is preliminary data.</text>
</comment>
<dbReference type="InterPro" id="IPR004000">
    <property type="entry name" value="Actin"/>
</dbReference>
<dbReference type="AlphaFoldDB" id="A0A2G7FYA7"/>